<evidence type="ECO:0000313" key="2">
    <source>
        <dbReference type="EMBL" id="AQU66927.1"/>
    </source>
</evidence>
<evidence type="ECO:0000256" key="1">
    <source>
        <dbReference type="SAM" id="MobiDB-lite"/>
    </source>
</evidence>
<feature type="region of interest" description="Disordered" evidence="1">
    <location>
        <begin position="460"/>
        <end position="489"/>
    </location>
</feature>
<dbReference type="Proteomes" id="UP000189677">
    <property type="component" value="Chromosome"/>
</dbReference>
<organism evidence="2 3">
    <name type="scientific">Streptomyces niveus</name>
    <name type="common">Streptomyces spheroides</name>
    <dbReference type="NCBI Taxonomy" id="193462"/>
    <lineage>
        <taxon>Bacteria</taxon>
        <taxon>Bacillati</taxon>
        <taxon>Actinomycetota</taxon>
        <taxon>Actinomycetes</taxon>
        <taxon>Kitasatosporales</taxon>
        <taxon>Streptomycetaceae</taxon>
        <taxon>Streptomyces</taxon>
    </lineage>
</organism>
<dbReference type="KEGG" id="snw:BBN63_12455"/>
<dbReference type="InterPro" id="IPR015943">
    <property type="entry name" value="WD40/YVTN_repeat-like_dom_sf"/>
</dbReference>
<evidence type="ECO:0000313" key="3">
    <source>
        <dbReference type="Proteomes" id="UP000189677"/>
    </source>
</evidence>
<dbReference type="AlphaFoldDB" id="A0A1U9QRV4"/>
<dbReference type="SUPFAM" id="SSF82171">
    <property type="entry name" value="DPP6 N-terminal domain-like"/>
    <property type="match status" value="1"/>
</dbReference>
<dbReference type="Gene3D" id="2.130.10.10">
    <property type="entry name" value="YVTN repeat-like/Quinoprotein amine dehydrogenase"/>
    <property type="match status" value="1"/>
</dbReference>
<feature type="compositionally biased region" description="Low complexity" evidence="1">
    <location>
        <begin position="460"/>
        <end position="471"/>
    </location>
</feature>
<gene>
    <name evidence="2" type="ORF">BBN63_12455</name>
</gene>
<protein>
    <submittedName>
        <fullName evidence="2">Uncharacterized protein</fullName>
    </submittedName>
</protein>
<reference evidence="2 3" key="1">
    <citation type="submission" date="2016-11" db="EMBL/GenBank/DDBJ databases">
        <title>Complete genome sequence of Streptomyces niveus SCSIO 3406.</title>
        <authorList>
            <person name="Zhu Q."/>
            <person name="Cheng W."/>
            <person name="Song Y."/>
            <person name="Li Q."/>
            <person name="Ju J."/>
        </authorList>
    </citation>
    <scope>NUCLEOTIDE SEQUENCE [LARGE SCALE GENOMIC DNA]</scope>
    <source>
        <strain evidence="2 3">SCSIO 3406</strain>
    </source>
</reference>
<keyword evidence="3" id="KW-1185">Reference proteome</keyword>
<accession>A0A1U9QRV4</accession>
<proteinExistence type="predicted"/>
<sequence>MLKGPCSRSLWDRLCPLLEALDETAAAGVATGLRSWPPEQRPMPDRWWAEWLAGDLRPYHALAGTRRLGRLVDVESARVPAEPEADRDEYEEANDRVHTPSGYALTDGVAFPYGAIAVAAPSDLRRLVLGAVAEWHHNGGDVVGWSTLASGPLTTFLDGADYHDNPLDIQISPDGAIVAASVECRWHAWSLAGEPLWTLDPEEIWPDGSAGGGADDGDEEEDDLVGIDVPVRFSFDAAGRRVAVGRLRGGPVAVLDARTGQVLAGSPGPDGARWEGEGPVALDAAGGLLAHARGSRLVVREVDGGAVLAEADTGLVTIHALAAAPDGTGYLAVGADGKDDPAVCVLTLSPAPAPAPPGGPSLPPTLTAGALIRPDRAPDGMVATDPMSVITARAVWTASGPLAFMSSDVGDVLFGDDGRVLRLTSGPSVAAFTPDGRALVTVGCAEQDEMDPIDVWFLNGPDGPAAPDPAARTLSRCPGRPAQAGRTLP</sequence>
<dbReference type="EMBL" id="CP018047">
    <property type="protein sequence ID" value="AQU66927.1"/>
    <property type="molecule type" value="Genomic_DNA"/>
</dbReference>
<name>A0A1U9QRV4_STRNV</name>